<feature type="domain" description="Isochorismatase-like" evidence="3">
    <location>
        <begin position="35"/>
        <end position="204"/>
    </location>
</feature>
<keyword evidence="2 4" id="KW-0378">Hydrolase</keyword>
<protein>
    <submittedName>
        <fullName evidence="4">Cysteine hydrolase</fullName>
    </submittedName>
</protein>
<gene>
    <name evidence="4" type="ORF">FCL54_19420</name>
</gene>
<dbReference type="InterPro" id="IPR050272">
    <property type="entry name" value="Isochorismatase-like_hydrls"/>
</dbReference>
<sequence length="209" mass="23381">MNCLEKNSAISVLSLVSAIAIVVSKRRALIVAKNALLIIDMSNDFVHSEGSLTAGEPAQAIVKHIIDLADDFLSRGQEVVVCMDAHEENDTHFELWPSHNVKGTWGQELFGDLKAWFEQHKGDENVKYIPKPEYDAFFNTDLESHLKAKNVEKVHLTGVCTDICDFLTAYGAYARGFKTVAHQNAMATFTENHDVFLNHMKSVFKTEIV</sequence>
<dbReference type="EMBL" id="SWLG01000018">
    <property type="protein sequence ID" value="TLS35671.1"/>
    <property type="molecule type" value="Genomic_DNA"/>
</dbReference>
<evidence type="ECO:0000256" key="1">
    <source>
        <dbReference type="ARBA" id="ARBA00006336"/>
    </source>
</evidence>
<reference evidence="4 5" key="1">
    <citation type="submission" date="2019-04" db="EMBL/GenBank/DDBJ databases">
        <title>Bacillus caeni sp. nov., a bacterium isolated from mangrove sediment.</title>
        <authorList>
            <person name="Huang H."/>
            <person name="Mo K."/>
            <person name="Hu Y."/>
        </authorList>
    </citation>
    <scope>NUCLEOTIDE SEQUENCE [LARGE SCALE GENOMIC DNA]</scope>
    <source>
        <strain evidence="4 5">HB172195</strain>
    </source>
</reference>
<dbReference type="OrthoDB" id="9796485at2"/>
<name>A0A5R9EXT9_9BACL</name>
<comment type="caution">
    <text evidence="4">The sequence shown here is derived from an EMBL/GenBank/DDBJ whole genome shotgun (WGS) entry which is preliminary data.</text>
</comment>
<dbReference type="SUPFAM" id="SSF52499">
    <property type="entry name" value="Isochorismatase-like hydrolases"/>
    <property type="match status" value="1"/>
</dbReference>
<dbReference type="CDD" id="cd00431">
    <property type="entry name" value="cysteine_hydrolases"/>
    <property type="match status" value="1"/>
</dbReference>
<evidence type="ECO:0000256" key="2">
    <source>
        <dbReference type="ARBA" id="ARBA00022801"/>
    </source>
</evidence>
<dbReference type="InterPro" id="IPR036380">
    <property type="entry name" value="Isochorismatase-like_sf"/>
</dbReference>
<dbReference type="GO" id="GO:0016787">
    <property type="term" value="F:hydrolase activity"/>
    <property type="evidence" value="ECO:0007669"/>
    <property type="project" value="UniProtKB-KW"/>
</dbReference>
<dbReference type="PANTHER" id="PTHR43540:SF10">
    <property type="entry name" value="ISOCHORISMATASE"/>
    <property type="match status" value="1"/>
</dbReference>
<dbReference type="AlphaFoldDB" id="A0A5R9EXT9"/>
<comment type="similarity">
    <text evidence="1">Belongs to the isochorismatase family.</text>
</comment>
<dbReference type="PANTHER" id="PTHR43540">
    <property type="entry name" value="PEROXYUREIDOACRYLATE/UREIDOACRYLATE AMIDOHYDROLASE-RELATED"/>
    <property type="match status" value="1"/>
</dbReference>
<evidence type="ECO:0000259" key="3">
    <source>
        <dbReference type="Pfam" id="PF00857"/>
    </source>
</evidence>
<accession>A0A5R9EXT9</accession>
<evidence type="ECO:0000313" key="4">
    <source>
        <dbReference type="EMBL" id="TLS35671.1"/>
    </source>
</evidence>
<keyword evidence="5" id="KW-1185">Reference proteome</keyword>
<organism evidence="4 5">
    <name type="scientific">Exobacillus caeni</name>
    <dbReference type="NCBI Taxonomy" id="2574798"/>
    <lineage>
        <taxon>Bacteria</taxon>
        <taxon>Bacillati</taxon>
        <taxon>Bacillota</taxon>
        <taxon>Bacilli</taxon>
        <taxon>Bacillales</taxon>
        <taxon>Guptibacillaceae</taxon>
        <taxon>Exobacillus</taxon>
    </lineage>
</organism>
<evidence type="ECO:0000313" key="5">
    <source>
        <dbReference type="Proteomes" id="UP000308230"/>
    </source>
</evidence>
<dbReference type="Gene3D" id="3.40.50.850">
    <property type="entry name" value="Isochorismatase-like"/>
    <property type="match status" value="1"/>
</dbReference>
<dbReference type="Pfam" id="PF00857">
    <property type="entry name" value="Isochorismatase"/>
    <property type="match status" value="1"/>
</dbReference>
<dbReference type="InterPro" id="IPR000868">
    <property type="entry name" value="Isochorismatase-like_dom"/>
</dbReference>
<proteinExistence type="inferred from homology"/>
<dbReference type="Proteomes" id="UP000308230">
    <property type="component" value="Unassembled WGS sequence"/>
</dbReference>